<dbReference type="EMBL" id="CAMPGE010008916">
    <property type="protein sequence ID" value="CAI2367799.1"/>
    <property type="molecule type" value="Genomic_DNA"/>
</dbReference>
<feature type="compositionally biased region" description="Low complexity" evidence="1">
    <location>
        <begin position="187"/>
        <end position="196"/>
    </location>
</feature>
<feature type="compositionally biased region" description="Basic and acidic residues" evidence="1">
    <location>
        <begin position="208"/>
        <end position="217"/>
    </location>
</feature>
<organism evidence="2 3">
    <name type="scientific">Euplotes crassus</name>
    <dbReference type="NCBI Taxonomy" id="5936"/>
    <lineage>
        <taxon>Eukaryota</taxon>
        <taxon>Sar</taxon>
        <taxon>Alveolata</taxon>
        <taxon>Ciliophora</taxon>
        <taxon>Intramacronucleata</taxon>
        <taxon>Spirotrichea</taxon>
        <taxon>Hypotrichia</taxon>
        <taxon>Euplotida</taxon>
        <taxon>Euplotidae</taxon>
        <taxon>Moneuplotes</taxon>
    </lineage>
</organism>
<feature type="compositionally biased region" description="Polar residues" evidence="1">
    <location>
        <begin position="335"/>
        <end position="346"/>
    </location>
</feature>
<feature type="region of interest" description="Disordered" evidence="1">
    <location>
        <begin position="184"/>
        <end position="228"/>
    </location>
</feature>
<sequence length="364" mass="41076">MKFGVTGRDITDKRKFMSNKKKSNFLERFKGRTVQMSTDGHIGIVKNTHSPIKPTHENTMKMYNNQNMSQMKSISKPFFLPKGGNSNTINAFSPMKRSNSLSEESPQINNNRYSTFKQNYNQVERAFGNGHKKLEHKRSLANAGGQIMSASTSSLHEYPKMHSSKSTVAEDTMKNSALSYKKEIYAPNSSKSNPSSFNDLRNPNNRSMGKDHLDSHKNSFNLSKTGSVQPCSKKEINAFKQKPRGPFPVKEFINSGNSNGFTSVSTPMNMKGKSSNTSKNLNYKNHKDQIDAELTILRRSIQNSRQSFSDLCQTHKPEHLNLTRKRNSIGFPGQDPQNTPFSSTMPQKIPYPNPRIPLQNQNST</sequence>
<accession>A0AAD1UFD6</accession>
<comment type="caution">
    <text evidence="2">The sequence shown here is derived from an EMBL/GenBank/DDBJ whole genome shotgun (WGS) entry which is preliminary data.</text>
</comment>
<gene>
    <name evidence="2" type="ORF">ECRASSUSDP1_LOCUS9087</name>
</gene>
<protein>
    <submittedName>
        <fullName evidence="2">Uncharacterized protein</fullName>
    </submittedName>
</protein>
<evidence type="ECO:0000256" key="1">
    <source>
        <dbReference type="SAM" id="MobiDB-lite"/>
    </source>
</evidence>
<dbReference type="AlphaFoldDB" id="A0AAD1UFD6"/>
<feature type="compositionally biased region" description="Polar residues" evidence="1">
    <location>
        <begin position="218"/>
        <end position="228"/>
    </location>
</feature>
<keyword evidence="3" id="KW-1185">Reference proteome</keyword>
<proteinExistence type="predicted"/>
<feature type="compositionally biased region" description="Polar residues" evidence="1">
    <location>
        <begin position="197"/>
        <end position="207"/>
    </location>
</feature>
<feature type="region of interest" description="Disordered" evidence="1">
    <location>
        <begin position="258"/>
        <end position="282"/>
    </location>
</feature>
<evidence type="ECO:0000313" key="2">
    <source>
        <dbReference type="EMBL" id="CAI2367799.1"/>
    </source>
</evidence>
<feature type="region of interest" description="Disordered" evidence="1">
    <location>
        <begin position="327"/>
        <end position="364"/>
    </location>
</feature>
<evidence type="ECO:0000313" key="3">
    <source>
        <dbReference type="Proteomes" id="UP001295684"/>
    </source>
</evidence>
<reference evidence="2" key="1">
    <citation type="submission" date="2023-07" db="EMBL/GenBank/DDBJ databases">
        <authorList>
            <consortium name="AG Swart"/>
            <person name="Singh M."/>
            <person name="Singh A."/>
            <person name="Seah K."/>
            <person name="Emmerich C."/>
        </authorList>
    </citation>
    <scope>NUCLEOTIDE SEQUENCE</scope>
    <source>
        <strain evidence="2">DP1</strain>
    </source>
</reference>
<dbReference type="Proteomes" id="UP001295684">
    <property type="component" value="Unassembled WGS sequence"/>
</dbReference>
<name>A0AAD1UFD6_EUPCR</name>